<dbReference type="Pfam" id="PF25888">
    <property type="entry name" value="WHD_DnaB"/>
    <property type="match status" value="1"/>
</dbReference>
<evidence type="ECO:0000259" key="4">
    <source>
        <dbReference type="Pfam" id="PF25888"/>
    </source>
</evidence>
<feature type="compositionally biased region" description="Basic and acidic residues" evidence="2">
    <location>
        <begin position="411"/>
        <end position="426"/>
    </location>
</feature>
<evidence type="ECO:0000259" key="3">
    <source>
        <dbReference type="Pfam" id="PF07261"/>
    </source>
</evidence>
<feature type="compositionally biased region" description="Basic and acidic residues" evidence="2">
    <location>
        <begin position="393"/>
        <end position="403"/>
    </location>
</feature>
<proteinExistence type="inferred from homology"/>
<gene>
    <name evidence="5" type="ORF">ACFQ0V_11090</name>
</gene>
<evidence type="ECO:0000313" key="6">
    <source>
        <dbReference type="Proteomes" id="UP001596976"/>
    </source>
</evidence>
<dbReference type="Pfam" id="PF07261">
    <property type="entry name" value="DnaB_2"/>
    <property type="match status" value="1"/>
</dbReference>
<dbReference type="Proteomes" id="UP001596976">
    <property type="component" value="Unassembled WGS sequence"/>
</dbReference>
<feature type="region of interest" description="Disordered" evidence="2">
    <location>
        <begin position="393"/>
        <end position="437"/>
    </location>
</feature>
<name>A0ABW3H4J4_9BACL</name>
<accession>A0ABW3H4J4</accession>
<feature type="domain" description="DnaB/C C-terminal" evidence="3">
    <location>
        <begin position="321"/>
        <end position="381"/>
    </location>
</feature>
<dbReference type="InterPro" id="IPR058660">
    <property type="entry name" value="WHD_DnaB"/>
</dbReference>
<dbReference type="RefSeq" id="WP_381013434.1">
    <property type="nucleotide sequence ID" value="NZ_JBHTJF010000035.1"/>
</dbReference>
<reference evidence="6" key="1">
    <citation type="journal article" date="2019" name="Int. J. Syst. Evol. Microbiol.">
        <title>The Global Catalogue of Microorganisms (GCM) 10K type strain sequencing project: providing services to taxonomists for standard genome sequencing and annotation.</title>
        <authorList>
            <consortium name="The Broad Institute Genomics Platform"/>
            <consortium name="The Broad Institute Genome Sequencing Center for Infectious Disease"/>
            <person name="Wu L."/>
            <person name="Ma J."/>
        </authorList>
    </citation>
    <scope>NUCLEOTIDE SEQUENCE [LARGE SCALE GENOMIC DNA]</scope>
    <source>
        <strain evidence="6">CCUG 63563</strain>
    </source>
</reference>
<sequence length="462" mass="54320">MKKVTLVDLEPIDHYTIKRSHPITEEDRHVVYSLYQPLVGIESISLYMMMLTEQERKSDQIQNHYFYMNVFGESITTIQEWRMRLEAIGLMNSYIEQKEIPLYHYELMPPVSAKSFFEDPLLSTFLFSKVGEATYIRLRDLFVIPKWKTEALRNVTRSFTDLFEPTSMRTLPPIEENHQFETSRERGPSYRLPAFDFQALRNHLSEQLMDDAQFERLPKALIQNLAHLYQYTPFDMYEILLIAMNQSGGQLTEQTIRKTAIDFYKLNRSTEPPALRKKAYDSPSSQEVGEVRDEKNDMIRYFNTVSPAQMLCDISQKQPYPTTLKLVERLMNEHSMPTPVINVLLHYIYLNYNGKITASLTETIAQQWAMKGIQTAEEAIAISKLEHTKYQKYKEDKERKPERQNTYTKRTTREEPVPEWFGKEQEVEQEETSEEVERLRQALIEELGIPQKEGDDDGTDQT</sequence>
<evidence type="ECO:0000313" key="5">
    <source>
        <dbReference type="EMBL" id="MFD0944287.1"/>
    </source>
</evidence>
<protein>
    <submittedName>
        <fullName evidence="5">Replication initiation and membrane attachment family protein</fullName>
    </submittedName>
</protein>
<comment type="similarity">
    <text evidence="1">Belongs to the DnaB/DnaD family.</text>
</comment>
<dbReference type="EMBL" id="JBHTJF010000035">
    <property type="protein sequence ID" value="MFD0944287.1"/>
    <property type="molecule type" value="Genomic_DNA"/>
</dbReference>
<evidence type="ECO:0000256" key="2">
    <source>
        <dbReference type="SAM" id="MobiDB-lite"/>
    </source>
</evidence>
<feature type="domain" description="Replicative helicase loading/DNA remodeling protein DnaB N-terminal winged helix" evidence="4">
    <location>
        <begin position="10"/>
        <end position="247"/>
    </location>
</feature>
<keyword evidence="6" id="KW-1185">Reference proteome</keyword>
<evidence type="ECO:0000256" key="1">
    <source>
        <dbReference type="ARBA" id="ARBA00093462"/>
    </source>
</evidence>
<organism evidence="5 6">
    <name type="scientific">Savagea faecisuis</name>
    <dbReference type="NCBI Taxonomy" id="1274803"/>
    <lineage>
        <taxon>Bacteria</taxon>
        <taxon>Bacillati</taxon>
        <taxon>Bacillota</taxon>
        <taxon>Bacilli</taxon>
        <taxon>Bacillales</taxon>
        <taxon>Caryophanaceae</taxon>
        <taxon>Savagea</taxon>
    </lineage>
</organism>
<dbReference type="InterPro" id="IPR006343">
    <property type="entry name" value="DnaB/C_C"/>
</dbReference>
<comment type="caution">
    <text evidence="5">The sequence shown here is derived from an EMBL/GenBank/DDBJ whole genome shotgun (WGS) entry which is preliminary data.</text>
</comment>